<evidence type="ECO:0000259" key="1">
    <source>
        <dbReference type="Pfam" id="PF06452"/>
    </source>
</evidence>
<dbReference type="Proteomes" id="UP000183257">
    <property type="component" value="Unassembled WGS sequence"/>
</dbReference>
<evidence type="ECO:0000313" key="3">
    <source>
        <dbReference type="EMBL" id="SFW37721.1"/>
    </source>
</evidence>
<dbReference type="Gene3D" id="2.60.40.1190">
    <property type="match status" value="1"/>
</dbReference>
<accession>A0A1K1NR12</accession>
<dbReference type="STRING" id="76595.SAMN05660313_01304"/>
<dbReference type="CDD" id="cd09618">
    <property type="entry name" value="CBM9_like_2"/>
    <property type="match status" value="1"/>
</dbReference>
<dbReference type="GO" id="GO:0030246">
    <property type="term" value="F:carbohydrate binding"/>
    <property type="evidence" value="ECO:0007669"/>
    <property type="project" value="InterPro"/>
</dbReference>
<evidence type="ECO:0000313" key="4">
    <source>
        <dbReference type="Proteomes" id="UP000183257"/>
    </source>
</evidence>
<reference evidence="4" key="1">
    <citation type="submission" date="2016-11" db="EMBL/GenBank/DDBJ databases">
        <authorList>
            <person name="Varghese N."/>
            <person name="Submissions S."/>
        </authorList>
    </citation>
    <scope>NUCLEOTIDE SEQUENCE [LARGE SCALE GENOMIC DNA]</scope>
    <source>
        <strain evidence="4">DSM 24786</strain>
    </source>
</reference>
<evidence type="ECO:0000259" key="2">
    <source>
        <dbReference type="Pfam" id="PF19313"/>
    </source>
</evidence>
<feature type="domain" description="Carbohydrate-binding" evidence="1">
    <location>
        <begin position="42"/>
        <end position="200"/>
    </location>
</feature>
<feature type="domain" description="DUF5916" evidence="2">
    <location>
        <begin position="232"/>
        <end position="807"/>
    </location>
</feature>
<dbReference type="InterPro" id="IPR045670">
    <property type="entry name" value="DUF5916"/>
</dbReference>
<sequence>MKLSNKNNMYKLFVFCVLSLIVHKMSAQKNITIHKVNEPIKIDGEVTESIWQQHLIAGNFTQTLPEAGKPSKQKTDIAILFDDAYLYVLGVLYVANKETISNQLTARDDTGNADVFGIQIDPFGEAREGYDFSVTAAGVQLDQKITATDSYSNYNVVWQSKVKLYNDKWIVEMKIPFNSIRFPKEDLSNFKINFQRITNSLNEDAYWSPIRLDLDGYLNQLGKLNGLNNIAPPLNLSFNPFVSVVTEKSPVGYKNTTFNGGLDVKYVHKNAYTLDVSLIPDFSQAPSDDQIFNLSPFEVKFNENRQFFVEGTEIFDKGGYLYTRRIGGTPIYKDTITKTDEEEIIENPVTSNIINLIKFTGKSKNGLSIGILNGITAESKAEIKNTNTNTTRNVLTNPLTNYNAIVLDKTLKNNSSLTFINNSVLRSGSAYDANLTALLYRYYNKDRTYSMYFKKALSQKYFTGEEDQFGHEYYGYAGKVSGKWTGGVSVKLLDDKFDSNDFGYLSRNNEFRFKGDLRYTNNNPEKIFSRYQVFLDHQQTYYYSLLKEEQTYYKLGSYGVFKKNNHTFFGEFRYIEKSKNFFEARTKDKHFNVPAQAETFLEYQTNDNKAVSIAGYMVLVKYFNSEIYKKEFIAGYGVNARVGQHFSLYFSQALEDKPNGVGFLAKQDNSIIFGSRKVKELSNAITLNYAVNSTLNVNMRLRHYWITVDYKDQFSLKENGDFTTHNFAINPDDYDDNFNQFNIDFISKWQFAPASEISLACKLGANYYNTDVNSTYGTNFKRVLEEKSSTTISLKMTYFLDANIFKKRS</sequence>
<dbReference type="InterPro" id="IPR010502">
    <property type="entry name" value="Carb-bd_dom_fam9"/>
</dbReference>
<dbReference type="AlphaFoldDB" id="A0A1K1NR12"/>
<keyword evidence="4" id="KW-1185">Reference proteome</keyword>
<dbReference type="EMBL" id="FPIY01000002">
    <property type="protein sequence ID" value="SFW37721.1"/>
    <property type="molecule type" value="Genomic_DNA"/>
</dbReference>
<gene>
    <name evidence="3" type="ORF">SAMN05660313_01304</name>
</gene>
<proteinExistence type="predicted"/>
<dbReference type="OrthoDB" id="9786766at2"/>
<organism evidence="3 4">
    <name type="scientific">Cellulophaga fucicola</name>
    <dbReference type="NCBI Taxonomy" id="76595"/>
    <lineage>
        <taxon>Bacteria</taxon>
        <taxon>Pseudomonadati</taxon>
        <taxon>Bacteroidota</taxon>
        <taxon>Flavobacteriia</taxon>
        <taxon>Flavobacteriales</taxon>
        <taxon>Flavobacteriaceae</taxon>
        <taxon>Cellulophaga</taxon>
    </lineage>
</organism>
<name>A0A1K1NR12_9FLAO</name>
<dbReference type="RefSeq" id="WP_084639171.1">
    <property type="nucleotide sequence ID" value="NZ_FPIY01000002.1"/>
</dbReference>
<dbReference type="Pfam" id="PF06452">
    <property type="entry name" value="CBM9_1"/>
    <property type="match status" value="1"/>
</dbReference>
<dbReference type="GO" id="GO:0016052">
    <property type="term" value="P:carbohydrate catabolic process"/>
    <property type="evidence" value="ECO:0007669"/>
    <property type="project" value="InterPro"/>
</dbReference>
<dbReference type="Pfam" id="PF19313">
    <property type="entry name" value="DUF5916"/>
    <property type="match status" value="1"/>
</dbReference>
<dbReference type="SUPFAM" id="SSF49344">
    <property type="entry name" value="CBD9-like"/>
    <property type="match status" value="1"/>
</dbReference>
<dbReference type="GO" id="GO:0004553">
    <property type="term" value="F:hydrolase activity, hydrolyzing O-glycosyl compounds"/>
    <property type="evidence" value="ECO:0007669"/>
    <property type="project" value="InterPro"/>
</dbReference>
<protein>
    <submittedName>
        <fullName evidence="3">Carbohydrate family 9 binding domain-like</fullName>
    </submittedName>
</protein>